<dbReference type="PANTHER" id="PTHR42803">
    <property type="entry name" value="ACYL-COA DEHYDROGENASE"/>
    <property type="match status" value="1"/>
</dbReference>
<keyword evidence="11" id="KW-1185">Reference proteome</keyword>
<feature type="domain" description="Acyl-CoA dehydrogenase/oxidase N-terminal" evidence="9">
    <location>
        <begin position="58"/>
        <end position="169"/>
    </location>
</feature>
<evidence type="ECO:0000313" key="11">
    <source>
        <dbReference type="Proteomes" id="UP001172083"/>
    </source>
</evidence>
<dbReference type="InterPro" id="IPR046373">
    <property type="entry name" value="Acyl-CoA_Oxase/DH_mid-dom_sf"/>
</dbReference>
<dbReference type="SUPFAM" id="SSF47203">
    <property type="entry name" value="Acyl-CoA dehydrogenase C-terminal domain-like"/>
    <property type="match status" value="1"/>
</dbReference>
<keyword evidence="3 5" id="KW-0285">Flavoprotein</keyword>
<dbReference type="Pfam" id="PF02770">
    <property type="entry name" value="Acyl-CoA_dh_M"/>
    <property type="match status" value="1"/>
</dbReference>
<feature type="domain" description="Acyl-CoA oxidase/dehydrogenase middle" evidence="8">
    <location>
        <begin position="173"/>
        <end position="267"/>
    </location>
</feature>
<name>A0ABT8LBE8_9BACT</name>
<dbReference type="PANTHER" id="PTHR42803:SF1">
    <property type="entry name" value="BROAD-SPECIFICITY LINEAR ACYL-COA DEHYDROGENASE FADE5"/>
    <property type="match status" value="1"/>
</dbReference>
<keyword evidence="6" id="KW-0175">Coiled coil</keyword>
<dbReference type="Gene3D" id="1.10.540.10">
    <property type="entry name" value="Acyl-CoA dehydrogenase/oxidase, N-terminal domain"/>
    <property type="match status" value="1"/>
</dbReference>
<comment type="caution">
    <text evidence="10">The sequence shown here is derived from an EMBL/GenBank/DDBJ whole genome shotgun (WGS) entry which is preliminary data.</text>
</comment>
<evidence type="ECO:0000256" key="6">
    <source>
        <dbReference type="SAM" id="Coils"/>
    </source>
</evidence>
<feature type="domain" description="Acyl-CoA dehydrogenase/oxidase C-terminal" evidence="7">
    <location>
        <begin position="389"/>
        <end position="451"/>
    </location>
</feature>
<keyword evidence="4 5" id="KW-0274">FAD</keyword>
<dbReference type="Gene3D" id="1.20.140.10">
    <property type="entry name" value="Butyryl-CoA Dehydrogenase, subunit A, domain 3"/>
    <property type="match status" value="1"/>
</dbReference>
<comment type="cofactor">
    <cofactor evidence="1 5">
        <name>FAD</name>
        <dbReference type="ChEBI" id="CHEBI:57692"/>
    </cofactor>
</comment>
<dbReference type="InterPro" id="IPR006091">
    <property type="entry name" value="Acyl-CoA_Oxase/DH_mid-dom"/>
</dbReference>
<evidence type="ECO:0000256" key="2">
    <source>
        <dbReference type="ARBA" id="ARBA00009347"/>
    </source>
</evidence>
<gene>
    <name evidence="10" type="ORF">QQ020_20015</name>
</gene>
<dbReference type="SUPFAM" id="SSF158494">
    <property type="entry name" value="PG0775 C-terminal domain-like"/>
    <property type="match status" value="1"/>
</dbReference>
<evidence type="ECO:0000259" key="8">
    <source>
        <dbReference type="Pfam" id="PF02770"/>
    </source>
</evidence>
<dbReference type="PROSITE" id="PS00073">
    <property type="entry name" value="ACYL_COA_DH_2"/>
    <property type="match status" value="1"/>
</dbReference>
<evidence type="ECO:0000259" key="7">
    <source>
        <dbReference type="Pfam" id="PF00441"/>
    </source>
</evidence>
<evidence type="ECO:0000256" key="3">
    <source>
        <dbReference type="ARBA" id="ARBA00022630"/>
    </source>
</evidence>
<dbReference type="InterPro" id="IPR009100">
    <property type="entry name" value="AcylCoA_DH/oxidase_NM_dom_sf"/>
</dbReference>
<sequence length="572" mass="64339">MPNYFTENEDLLFHFKRLDLEEAVQILEDDYNFGKQFPGAPKNFQEAFQNYQGSLELAGDLAANFIAPRADKVDMKGAILKDGKVTYASETLESYKQLAQAGLTGVILPHDYGGINFPATIYMMLIEIVSRADASLMTLFGYQDVGEAISKFGSEEIRKRFLPPYISGEHIGSMVMTEPGAGSDLQSIQLKAYQDEQGQWRLNGVKHFISNGCGDMLLVLARSESGTKNMFGLSLFVCPGGEKVQVTHIEEKMGLHGSPTCQLYFDDAPCYLVGKRRQGLLHVLYVLNHARFSVAAQALGIAEAAYQEALSFAKIREQFGKLIYDMPPVANMLVDIRVAIESCRSLLYAGAQWLDLRNNLEEKVEKLKKEGRDSEMDRNRFQQAAKITDLLSPLAKYIISETAIKVCYDAQQLHGGMGYMREMTVERLARDVRITTIYEGTSQIHIGACYKSVVNDVLGDFFDENENKQYDGELEGLAKKMKEMRGLFADLKQLIQDNEDASFREAAAKELVDVYSYIYRGYLLMQEAQENERKIHIARRFIAQSLAATHKSLQAVKNEQFNDIAFTGIICK</sequence>
<dbReference type="RefSeq" id="WP_346759710.1">
    <property type="nucleotide sequence ID" value="NZ_JAUJEB010000004.1"/>
</dbReference>
<dbReference type="InterPro" id="IPR052166">
    <property type="entry name" value="Diverse_Acyl-CoA_DH"/>
</dbReference>
<dbReference type="InterPro" id="IPR009075">
    <property type="entry name" value="AcylCo_DH/oxidase_C"/>
</dbReference>
<dbReference type="Gene3D" id="1.20.120.470">
    <property type="entry name" value="Acyl-CoA dehydrogenase, C-terminal domain"/>
    <property type="match status" value="1"/>
</dbReference>
<dbReference type="InterPro" id="IPR013786">
    <property type="entry name" value="AcylCoA_DH/ox_N"/>
</dbReference>
<organism evidence="10 11">
    <name type="scientific">Agaribacillus aureus</name>
    <dbReference type="NCBI Taxonomy" id="3051825"/>
    <lineage>
        <taxon>Bacteria</taxon>
        <taxon>Pseudomonadati</taxon>
        <taxon>Bacteroidota</taxon>
        <taxon>Cytophagia</taxon>
        <taxon>Cytophagales</taxon>
        <taxon>Splendidivirgaceae</taxon>
        <taxon>Agaribacillus</taxon>
    </lineage>
</organism>
<dbReference type="Pfam" id="PF02771">
    <property type="entry name" value="Acyl-CoA_dh_N"/>
    <property type="match status" value="1"/>
</dbReference>
<evidence type="ECO:0000256" key="1">
    <source>
        <dbReference type="ARBA" id="ARBA00001974"/>
    </source>
</evidence>
<protein>
    <submittedName>
        <fullName evidence="10">Acyl-CoA dehydrogenase family protein</fullName>
    </submittedName>
</protein>
<dbReference type="Proteomes" id="UP001172083">
    <property type="component" value="Unassembled WGS sequence"/>
</dbReference>
<evidence type="ECO:0000256" key="5">
    <source>
        <dbReference type="RuleBase" id="RU362125"/>
    </source>
</evidence>
<accession>A0ABT8LBE8</accession>
<feature type="coiled-coil region" evidence="6">
    <location>
        <begin position="350"/>
        <end position="377"/>
    </location>
</feature>
<proteinExistence type="inferred from homology"/>
<dbReference type="InterPro" id="IPR036250">
    <property type="entry name" value="AcylCo_DH-like_C"/>
</dbReference>
<dbReference type="InterPro" id="IPR037069">
    <property type="entry name" value="AcylCoA_DH/ox_N_sf"/>
</dbReference>
<comment type="similarity">
    <text evidence="2 5">Belongs to the acyl-CoA dehydrogenase family.</text>
</comment>
<dbReference type="Pfam" id="PF00441">
    <property type="entry name" value="Acyl-CoA_dh_1"/>
    <property type="match status" value="2"/>
</dbReference>
<dbReference type="Gene3D" id="2.40.110.10">
    <property type="entry name" value="Butyryl-CoA Dehydrogenase, subunit A, domain 2"/>
    <property type="match status" value="1"/>
</dbReference>
<evidence type="ECO:0000259" key="9">
    <source>
        <dbReference type="Pfam" id="PF02771"/>
    </source>
</evidence>
<dbReference type="SUPFAM" id="SSF56645">
    <property type="entry name" value="Acyl-CoA dehydrogenase NM domain-like"/>
    <property type="match status" value="1"/>
</dbReference>
<dbReference type="InterPro" id="IPR036797">
    <property type="entry name" value="Acyl-CoA_dehydrogenase_C_sf"/>
</dbReference>
<reference evidence="10" key="1">
    <citation type="submission" date="2023-06" db="EMBL/GenBank/DDBJ databases">
        <title>Genomic of Agaribacillus aureum.</title>
        <authorList>
            <person name="Wang G."/>
        </authorList>
    </citation>
    <scope>NUCLEOTIDE SEQUENCE</scope>
    <source>
        <strain evidence="10">BMA12</strain>
    </source>
</reference>
<dbReference type="InterPro" id="IPR006089">
    <property type="entry name" value="Acyl-CoA_DH_CS"/>
</dbReference>
<feature type="domain" description="Acyl-CoA dehydrogenase/oxidase C-terminal" evidence="7">
    <location>
        <begin position="278"/>
        <end position="359"/>
    </location>
</feature>
<dbReference type="EMBL" id="JAUJEB010000004">
    <property type="protein sequence ID" value="MDN5214376.1"/>
    <property type="molecule type" value="Genomic_DNA"/>
</dbReference>
<keyword evidence="5" id="KW-0560">Oxidoreductase</keyword>
<evidence type="ECO:0000313" key="10">
    <source>
        <dbReference type="EMBL" id="MDN5214376.1"/>
    </source>
</evidence>
<evidence type="ECO:0000256" key="4">
    <source>
        <dbReference type="ARBA" id="ARBA00022827"/>
    </source>
</evidence>